<sequence length="258" mass="29072">MLEFKNVYKSYGDNHVLKGIDLKIKKGEVVVLIGSSGSGKTTLLRCINLLVNIDKGEILFNNIPVIQIEENGSKSLLTNNKLNEYRTEIGFVFQHFNLFPHLTVNKNIALALEKIKGMDKKKIKEKVKDLLSWVGLESKYDAYPGQLSGGQKQRVAIVRALAMEPIAMLFDEPTSALDPETVGDVLEVMRKLPDDGMTMVIATHEMEFAREVADRIVFMDKGVIVEQGTPLEILNAPKELRTREFLSRVLTRRRLESS</sequence>
<accession>A0A6N8CRK3</accession>
<dbReference type="InterPro" id="IPR003593">
    <property type="entry name" value="AAA+_ATPase"/>
</dbReference>
<evidence type="ECO:0000256" key="5">
    <source>
        <dbReference type="ARBA" id="ARBA00022741"/>
    </source>
</evidence>
<keyword evidence="4" id="KW-1003">Cell membrane</keyword>
<evidence type="ECO:0000256" key="4">
    <source>
        <dbReference type="ARBA" id="ARBA00022475"/>
    </source>
</evidence>
<dbReference type="GO" id="GO:0015424">
    <property type="term" value="F:ABC-type amino acid transporter activity"/>
    <property type="evidence" value="ECO:0007669"/>
    <property type="project" value="InterPro"/>
</dbReference>
<name>A0A6N8CRK3_9BACI</name>
<dbReference type="InterPro" id="IPR030679">
    <property type="entry name" value="ABC_ATPase_HisP-typ"/>
</dbReference>
<keyword evidence="3" id="KW-0813">Transport</keyword>
<comment type="subcellular location">
    <subcellularLocation>
        <location evidence="1">Cell membrane</location>
        <topology evidence="1">Peripheral membrane protein</topology>
    </subcellularLocation>
</comment>
<dbReference type="InterPro" id="IPR027417">
    <property type="entry name" value="P-loop_NTPase"/>
</dbReference>
<dbReference type="InterPro" id="IPR017871">
    <property type="entry name" value="ABC_transporter-like_CS"/>
</dbReference>
<dbReference type="SUPFAM" id="SSF52540">
    <property type="entry name" value="P-loop containing nucleoside triphosphate hydrolases"/>
    <property type="match status" value="1"/>
</dbReference>
<keyword evidence="7" id="KW-0029">Amino-acid transport</keyword>
<dbReference type="InterPro" id="IPR050086">
    <property type="entry name" value="MetN_ABC_transporter-like"/>
</dbReference>
<dbReference type="AlphaFoldDB" id="A0A6N8CRK3"/>
<dbReference type="CDD" id="cd03262">
    <property type="entry name" value="ABC_HisP_GlnQ"/>
    <property type="match status" value="1"/>
</dbReference>
<dbReference type="Pfam" id="PF00005">
    <property type="entry name" value="ABC_tran"/>
    <property type="match status" value="1"/>
</dbReference>
<organism evidence="10 11">
    <name type="scientific">Terrilactibacillus tamarindi</name>
    <dbReference type="NCBI Taxonomy" id="2599694"/>
    <lineage>
        <taxon>Bacteria</taxon>
        <taxon>Bacillati</taxon>
        <taxon>Bacillota</taxon>
        <taxon>Bacilli</taxon>
        <taxon>Bacillales</taxon>
        <taxon>Bacillaceae</taxon>
        <taxon>Terrilactibacillus</taxon>
    </lineage>
</organism>
<dbReference type="SMART" id="SM00382">
    <property type="entry name" value="AAA"/>
    <property type="match status" value="1"/>
</dbReference>
<dbReference type="GO" id="GO:0016887">
    <property type="term" value="F:ATP hydrolysis activity"/>
    <property type="evidence" value="ECO:0007669"/>
    <property type="project" value="InterPro"/>
</dbReference>
<keyword evidence="5" id="KW-0547">Nucleotide-binding</keyword>
<dbReference type="InterPro" id="IPR003439">
    <property type="entry name" value="ABC_transporter-like_ATP-bd"/>
</dbReference>
<evidence type="ECO:0000256" key="3">
    <source>
        <dbReference type="ARBA" id="ARBA00022448"/>
    </source>
</evidence>
<dbReference type="GO" id="GO:0005524">
    <property type="term" value="F:ATP binding"/>
    <property type="evidence" value="ECO:0007669"/>
    <property type="project" value="UniProtKB-KW"/>
</dbReference>
<evidence type="ECO:0000313" key="11">
    <source>
        <dbReference type="Proteomes" id="UP000440978"/>
    </source>
</evidence>
<dbReference type="PANTHER" id="PTHR43166:SF9">
    <property type="entry name" value="GLUTAMATE_ASPARTATE IMPORT ATP-BINDING PROTEIN GLTL"/>
    <property type="match status" value="1"/>
</dbReference>
<keyword evidence="8" id="KW-0472">Membrane</keyword>
<evidence type="ECO:0000256" key="6">
    <source>
        <dbReference type="ARBA" id="ARBA00022840"/>
    </source>
</evidence>
<comment type="caution">
    <text evidence="10">The sequence shown here is derived from an EMBL/GenBank/DDBJ whole genome shotgun (WGS) entry which is preliminary data.</text>
</comment>
<protein>
    <submittedName>
        <fullName evidence="10">ATP-binding cassette domain-containing protein</fullName>
    </submittedName>
</protein>
<evidence type="ECO:0000259" key="9">
    <source>
        <dbReference type="PROSITE" id="PS50893"/>
    </source>
</evidence>
<evidence type="ECO:0000313" key="10">
    <source>
        <dbReference type="EMBL" id="MTT32812.1"/>
    </source>
</evidence>
<dbReference type="Proteomes" id="UP000440978">
    <property type="component" value="Unassembled WGS sequence"/>
</dbReference>
<dbReference type="Gene3D" id="3.40.50.300">
    <property type="entry name" value="P-loop containing nucleotide triphosphate hydrolases"/>
    <property type="match status" value="1"/>
</dbReference>
<dbReference type="PROSITE" id="PS50893">
    <property type="entry name" value="ABC_TRANSPORTER_2"/>
    <property type="match status" value="1"/>
</dbReference>
<evidence type="ECO:0000256" key="1">
    <source>
        <dbReference type="ARBA" id="ARBA00004202"/>
    </source>
</evidence>
<evidence type="ECO:0000256" key="8">
    <source>
        <dbReference type="ARBA" id="ARBA00023136"/>
    </source>
</evidence>
<evidence type="ECO:0000256" key="7">
    <source>
        <dbReference type="ARBA" id="ARBA00022970"/>
    </source>
</evidence>
<keyword evidence="11" id="KW-1185">Reference proteome</keyword>
<dbReference type="FunFam" id="3.40.50.300:FF:000020">
    <property type="entry name" value="Amino acid ABC transporter ATP-binding component"/>
    <property type="match status" value="1"/>
</dbReference>
<evidence type="ECO:0000256" key="2">
    <source>
        <dbReference type="ARBA" id="ARBA00005417"/>
    </source>
</evidence>
<reference evidence="10 11" key="1">
    <citation type="submission" date="2019-11" db="EMBL/GenBank/DDBJ databases">
        <title>Terrilactibacillus tamarindus sp. nov. BCM23-1 isolated from bark of Tamarindus indica.</title>
        <authorList>
            <person name="Kingkaew E."/>
            <person name="Tanasupawat S."/>
        </authorList>
    </citation>
    <scope>NUCLEOTIDE SEQUENCE [LARGE SCALE GENOMIC DNA]</scope>
    <source>
        <strain evidence="10 11">BCM23-1</strain>
    </source>
</reference>
<keyword evidence="6 10" id="KW-0067">ATP-binding</keyword>
<dbReference type="PANTHER" id="PTHR43166">
    <property type="entry name" value="AMINO ACID IMPORT ATP-BINDING PROTEIN"/>
    <property type="match status" value="1"/>
</dbReference>
<comment type="similarity">
    <text evidence="2">Belongs to the ABC transporter superfamily.</text>
</comment>
<proteinExistence type="inferred from homology"/>
<dbReference type="PIRSF" id="PIRSF039085">
    <property type="entry name" value="ABC_ATPase_HisP"/>
    <property type="match status" value="1"/>
</dbReference>
<gene>
    <name evidence="10" type="ORF">GMB86_12420</name>
</gene>
<dbReference type="PROSITE" id="PS00211">
    <property type="entry name" value="ABC_TRANSPORTER_1"/>
    <property type="match status" value="1"/>
</dbReference>
<dbReference type="EMBL" id="WNHB01000021">
    <property type="protein sequence ID" value="MTT32812.1"/>
    <property type="molecule type" value="Genomic_DNA"/>
</dbReference>
<feature type="domain" description="ABC transporter" evidence="9">
    <location>
        <begin position="2"/>
        <end position="246"/>
    </location>
</feature>
<dbReference type="GO" id="GO:0005886">
    <property type="term" value="C:plasma membrane"/>
    <property type="evidence" value="ECO:0007669"/>
    <property type="project" value="UniProtKB-SubCell"/>
</dbReference>